<dbReference type="EMBL" id="CDHN01000002">
    <property type="protein sequence ID" value="CEJ83936.1"/>
    <property type="molecule type" value="Genomic_DNA"/>
</dbReference>
<reference evidence="3 4" key="1">
    <citation type="journal article" date="2015" name="Genome Announc.">
        <title>Draft Genome Sequence and Gene Annotation of the Entomopathogenic Fungus Verticillium hemipterigenum.</title>
        <authorList>
            <person name="Horn F."/>
            <person name="Habel A."/>
            <person name="Scharf D.H."/>
            <person name="Dworschak J."/>
            <person name="Brakhage A.A."/>
            <person name="Guthke R."/>
            <person name="Hertweck C."/>
            <person name="Linde J."/>
        </authorList>
    </citation>
    <scope>NUCLEOTIDE SEQUENCE [LARGE SCALE GENOMIC DNA]</scope>
</reference>
<dbReference type="AlphaFoldDB" id="A0A0A1SS78"/>
<evidence type="ECO:0000259" key="2">
    <source>
        <dbReference type="Pfam" id="PF02894"/>
    </source>
</evidence>
<dbReference type="OrthoDB" id="64915at2759"/>
<organism evidence="3 4">
    <name type="scientific">[Torrubiella] hemipterigena</name>
    <dbReference type="NCBI Taxonomy" id="1531966"/>
    <lineage>
        <taxon>Eukaryota</taxon>
        <taxon>Fungi</taxon>
        <taxon>Dikarya</taxon>
        <taxon>Ascomycota</taxon>
        <taxon>Pezizomycotina</taxon>
        <taxon>Sordariomycetes</taxon>
        <taxon>Hypocreomycetidae</taxon>
        <taxon>Hypocreales</taxon>
        <taxon>Clavicipitaceae</taxon>
        <taxon>Clavicipitaceae incertae sedis</taxon>
        <taxon>'Torrubiella' clade</taxon>
    </lineage>
</organism>
<dbReference type="InterPro" id="IPR004104">
    <property type="entry name" value="Gfo/Idh/MocA-like_OxRdtase_C"/>
</dbReference>
<dbReference type="Gene3D" id="3.40.50.720">
    <property type="entry name" value="NAD(P)-binding Rossmann-like Domain"/>
    <property type="match status" value="1"/>
</dbReference>
<dbReference type="InterPro" id="IPR000683">
    <property type="entry name" value="Gfo/Idh/MocA-like_OxRdtase_N"/>
</dbReference>
<feature type="domain" description="Gfo/Idh/MocA-like oxidoreductase C-terminal" evidence="2">
    <location>
        <begin position="151"/>
        <end position="346"/>
    </location>
</feature>
<dbReference type="GO" id="GO:0005737">
    <property type="term" value="C:cytoplasm"/>
    <property type="evidence" value="ECO:0007669"/>
    <property type="project" value="TreeGrafter"/>
</dbReference>
<gene>
    <name evidence="3" type="ORF">VHEMI03305</name>
</gene>
<dbReference type="GO" id="GO:0000166">
    <property type="term" value="F:nucleotide binding"/>
    <property type="evidence" value="ECO:0007669"/>
    <property type="project" value="InterPro"/>
</dbReference>
<evidence type="ECO:0000259" key="1">
    <source>
        <dbReference type="Pfam" id="PF01408"/>
    </source>
</evidence>
<dbReference type="Proteomes" id="UP000039046">
    <property type="component" value="Unassembled WGS sequence"/>
</dbReference>
<keyword evidence="4" id="KW-1185">Reference proteome</keyword>
<dbReference type="HOGENOM" id="CLU_023194_3_1_1"/>
<sequence>MSLGVGIIGSGLFVRAEHLPAVLKCDALSLKAVYSRSLKSAQETAALVPEVVPQPDLYHEGSDTNSYKALLARDDVPCLIMALPIVPQPDFIKQALDAGKHVLAEKPVAKDVATAQELIAYAKNTKGTLAIAENIRFYESFAFAHKHALTFGKVTHFTVRVFTHMKQESKWFQTEWRKTPEYQGGFLLDGGVHYAAATRLLLGGADSQVASVLAKSTLVKEHLIPIDTVTAIMTTKSGAIGTYSHSVGSNMSLFDFEFAYENGSISFGPAGSGGGDVVKVKPVSGDTIVQEFSEDSRKNGVPSEVKAWAQSILDNKPNPLQSAEEALADLEFMESIFKSGETGCSVECKLQL</sequence>
<dbReference type="InterPro" id="IPR036291">
    <property type="entry name" value="NAD(P)-bd_dom_sf"/>
</dbReference>
<dbReference type="STRING" id="1531966.A0A0A1SS78"/>
<protein>
    <submittedName>
        <fullName evidence="3">Uncharacterized protein</fullName>
    </submittedName>
</protein>
<evidence type="ECO:0000313" key="4">
    <source>
        <dbReference type="Proteomes" id="UP000039046"/>
    </source>
</evidence>
<proteinExistence type="predicted"/>
<dbReference type="SUPFAM" id="SSF55347">
    <property type="entry name" value="Glyceraldehyde-3-phosphate dehydrogenase-like, C-terminal domain"/>
    <property type="match status" value="1"/>
</dbReference>
<dbReference type="GO" id="GO:0006740">
    <property type="term" value="P:NADPH regeneration"/>
    <property type="evidence" value="ECO:0007669"/>
    <property type="project" value="TreeGrafter"/>
</dbReference>
<name>A0A0A1SS78_9HYPO</name>
<accession>A0A0A1SS78</accession>
<dbReference type="SUPFAM" id="SSF51735">
    <property type="entry name" value="NAD(P)-binding Rossmann-fold domains"/>
    <property type="match status" value="1"/>
</dbReference>
<dbReference type="Pfam" id="PF01408">
    <property type="entry name" value="GFO_IDH_MocA"/>
    <property type="match status" value="1"/>
</dbReference>
<dbReference type="GO" id="GO:0016491">
    <property type="term" value="F:oxidoreductase activity"/>
    <property type="evidence" value="ECO:0007669"/>
    <property type="project" value="TreeGrafter"/>
</dbReference>
<dbReference type="Pfam" id="PF02894">
    <property type="entry name" value="GFO_IDH_MocA_C"/>
    <property type="match status" value="1"/>
</dbReference>
<feature type="domain" description="Gfo/Idh/MocA-like oxidoreductase N-terminal" evidence="1">
    <location>
        <begin position="4"/>
        <end position="130"/>
    </location>
</feature>
<evidence type="ECO:0000313" key="3">
    <source>
        <dbReference type="EMBL" id="CEJ83936.1"/>
    </source>
</evidence>
<dbReference type="PANTHER" id="PTHR42840:SF5">
    <property type="entry name" value="NAD(P)-BINDING ROSSMANN-FOLD SUPERFAMILY PROTEIN"/>
    <property type="match status" value="1"/>
</dbReference>
<dbReference type="PANTHER" id="PTHR42840">
    <property type="entry name" value="NAD(P)-BINDING ROSSMANN-FOLD SUPERFAMILY PROTEIN-RELATED"/>
    <property type="match status" value="1"/>
</dbReference>
<dbReference type="Gene3D" id="3.30.360.10">
    <property type="entry name" value="Dihydrodipicolinate Reductase, domain 2"/>
    <property type="match status" value="1"/>
</dbReference>